<evidence type="ECO:0000259" key="2">
    <source>
        <dbReference type="Pfam" id="PF09850"/>
    </source>
</evidence>
<keyword evidence="1" id="KW-1133">Transmembrane helix</keyword>
<keyword evidence="1" id="KW-0472">Membrane</keyword>
<evidence type="ECO:0000313" key="4">
    <source>
        <dbReference type="Proteomes" id="UP001156706"/>
    </source>
</evidence>
<feature type="domain" description="Type IV / VI secretion system DotU" evidence="2">
    <location>
        <begin position="72"/>
        <end position="235"/>
    </location>
</feature>
<name>A0ABQ5YFS1_9NEIS</name>
<gene>
    <name evidence="3" type="ORF">GCM10007907_16480</name>
</gene>
<reference evidence="4" key="1">
    <citation type="journal article" date="2019" name="Int. J. Syst. Evol. Microbiol.">
        <title>The Global Catalogue of Microorganisms (GCM) 10K type strain sequencing project: providing services to taxonomists for standard genome sequencing and annotation.</title>
        <authorList>
            <consortium name="The Broad Institute Genomics Platform"/>
            <consortium name="The Broad Institute Genome Sequencing Center for Infectious Disease"/>
            <person name="Wu L."/>
            <person name="Ma J."/>
        </authorList>
    </citation>
    <scope>NUCLEOTIDE SEQUENCE [LARGE SCALE GENOMIC DNA]</scope>
    <source>
        <strain evidence="4">NBRC 110044</strain>
    </source>
</reference>
<dbReference type="RefSeq" id="WP_284195989.1">
    <property type="nucleotide sequence ID" value="NZ_BSOG01000002.1"/>
</dbReference>
<proteinExistence type="predicted"/>
<protein>
    <recommendedName>
        <fullName evidence="2">Type IV / VI secretion system DotU domain-containing protein</fullName>
    </recommendedName>
</protein>
<organism evidence="3 4">
    <name type="scientific">Chitinimonas prasina</name>
    <dbReference type="NCBI Taxonomy" id="1434937"/>
    <lineage>
        <taxon>Bacteria</taxon>
        <taxon>Pseudomonadati</taxon>
        <taxon>Pseudomonadota</taxon>
        <taxon>Betaproteobacteria</taxon>
        <taxon>Neisseriales</taxon>
        <taxon>Chitinibacteraceae</taxon>
        <taxon>Chitinimonas</taxon>
    </lineage>
</organism>
<dbReference type="InterPro" id="IPR017732">
    <property type="entry name" value="T4/T6SS_DotU"/>
</dbReference>
<evidence type="ECO:0000313" key="3">
    <source>
        <dbReference type="EMBL" id="GLR12858.1"/>
    </source>
</evidence>
<comment type="caution">
    <text evidence="3">The sequence shown here is derived from an EMBL/GenBank/DDBJ whole genome shotgun (WGS) entry which is preliminary data.</text>
</comment>
<keyword evidence="4" id="KW-1185">Reference proteome</keyword>
<dbReference type="Pfam" id="PF09850">
    <property type="entry name" value="DotU"/>
    <property type="match status" value="1"/>
</dbReference>
<dbReference type="Proteomes" id="UP001156706">
    <property type="component" value="Unassembled WGS sequence"/>
</dbReference>
<dbReference type="EMBL" id="BSOG01000002">
    <property type="protein sequence ID" value="GLR12858.1"/>
    <property type="molecule type" value="Genomic_DNA"/>
</dbReference>
<dbReference type="InterPro" id="IPR038522">
    <property type="entry name" value="T4/T6SS_DotU_sf"/>
</dbReference>
<keyword evidence="1" id="KW-0812">Transmembrane</keyword>
<evidence type="ECO:0000256" key="1">
    <source>
        <dbReference type="SAM" id="Phobius"/>
    </source>
</evidence>
<dbReference type="Gene3D" id="1.25.40.590">
    <property type="entry name" value="Type IV / VI secretion system, DotU"/>
    <property type="match status" value="1"/>
</dbReference>
<sequence length="257" mass="28682">MTDTTWSDGALLARFTEFYEDVAVIKQAIAHGRLPLLLGGDLPAHASPADLASMVSGRLSQRLLQQGREMAVSSPEAELRAYRIVQFVMAGLGDEVFILEVDWPGNTHWLSNLIEYALFRRQQAGRTYFELLGNLLHTRGRGRLQLELGIIFLLTLQLGFKGEYRGQHGQAALASYRSKLLRYIADRRPLVSADKPVFSQAYSHTLIVKDDHRLAPMKPWYRAGAIALLVYLVVSTAIWLQTLVPLTAKLDSYMGGG</sequence>
<accession>A0ABQ5YFS1</accession>
<feature type="transmembrane region" description="Helical" evidence="1">
    <location>
        <begin position="220"/>
        <end position="240"/>
    </location>
</feature>